<dbReference type="STRING" id="465721.ACG33_14735"/>
<gene>
    <name evidence="4" type="ORF">ACG33_14735</name>
</gene>
<proteinExistence type="predicted"/>
<evidence type="ECO:0000313" key="4">
    <source>
        <dbReference type="EMBL" id="AMN48328.1"/>
    </source>
</evidence>
<dbReference type="Pfam" id="PF13511">
    <property type="entry name" value="DUF4124"/>
    <property type="match status" value="1"/>
</dbReference>
<evidence type="ECO:0000313" key="5">
    <source>
        <dbReference type="Proteomes" id="UP000070250"/>
    </source>
</evidence>
<accession>A0A127FEN2</accession>
<feature type="region of interest" description="Disordered" evidence="1">
    <location>
        <begin position="80"/>
        <end position="109"/>
    </location>
</feature>
<keyword evidence="5" id="KW-1185">Reference proteome</keyword>
<evidence type="ECO:0000256" key="2">
    <source>
        <dbReference type="SAM" id="SignalP"/>
    </source>
</evidence>
<organism evidence="4 5">
    <name type="scientific">Steroidobacter denitrificans</name>
    <dbReference type="NCBI Taxonomy" id="465721"/>
    <lineage>
        <taxon>Bacteria</taxon>
        <taxon>Pseudomonadati</taxon>
        <taxon>Pseudomonadota</taxon>
        <taxon>Gammaproteobacteria</taxon>
        <taxon>Steroidobacterales</taxon>
        <taxon>Steroidobacteraceae</taxon>
        <taxon>Steroidobacter</taxon>
    </lineage>
</organism>
<dbReference type="EMBL" id="CP011971">
    <property type="protein sequence ID" value="AMN48328.1"/>
    <property type="molecule type" value="Genomic_DNA"/>
</dbReference>
<protein>
    <recommendedName>
        <fullName evidence="3">DUF4124 domain-containing protein</fullName>
    </recommendedName>
</protein>
<feature type="compositionally biased region" description="Basic and acidic residues" evidence="1">
    <location>
        <begin position="80"/>
        <end position="93"/>
    </location>
</feature>
<feature type="signal peptide" evidence="2">
    <location>
        <begin position="1"/>
        <end position="37"/>
    </location>
</feature>
<dbReference type="OrthoDB" id="7062774at2"/>
<name>A0A127FEN2_STEDE</name>
<keyword evidence="2" id="KW-0732">Signal</keyword>
<dbReference type="AlphaFoldDB" id="A0A127FEN2"/>
<dbReference type="InterPro" id="IPR025392">
    <property type="entry name" value="DUF4124"/>
</dbReference>
<sequence>MPRASLPSIVAPAITQIVAWTTALTLSCTLLAGAAAADVYKYQDEFGNVLYTDKPRTLPAERLNVQSKKTDMVAVQARQDAEMQRLQEQEQSRHQAAANRGEEQAAAQLSAKDKAERCIKARERYETYINSQKLYEQLPDGERRYLDDSELAAARAAAKASMDLMCQ</sequence>
<reference evidence="4 5" key="1">
    <citation type="submission" date="2015-06" db="EMBL/GenBank/DDBJ databases">
        <title>A Comprehensive Approach to Explore the Metabolic and Phylogenetic Diversity of Bacterial Steroid Degradation in the Environment: Testosterone as an Example.</title>
        <authorList>
            <person name="Yang F.-C."/>
            <person name="Chen Y.-L."/>
            <person name="Yu C.-P."/>
            <person name="Tang S.-L."/>
            <person name="Wang P.-H."/>
            <person name="Ismail W."/>
            <person name="Wang C.-H."/>
            <person name="Yang C.-Y."/>
            <person name="Chiang Y.-R."/>
        </authorList>
    </citation>
    <scope>NUCLEOTIDE SEQUENCE [LARGE SCALE GENOMIC DNA]</scope>
    <source>
        <strain evidence="4 5">DSM 18526</strain>
    </source>
</reference>
<feature type="compositionally biased region" description="Low complexity" evidence="1">
    <location>
        <begin position="95"/>
        <end position="108"/>
    </location>
</feature>
<evidence type="ECO:0000259" key="3">
    <source>
        <dbReference type="Pfam" id="PF13511"/>
    </source>
</evidence>
<evidence type="ECO:0000256" key="1">
    <source>
        <dbReference type="SAM" id="MobiDB-lite"/>
    </source>
</evidence>
<dbReference type="Proteomes" id="UP000070250">
    <property type="component" value="Chromosome"/>
</dbReference>
<dbReference type="RefSeq" id="WP_066922314.1">
    <property type="nucleotide sequence ID" value="NZ_CP011971.1"/>
</dbReference>
<dbReference type="PROSITE" id="PS51257">
    <property type="entry name" value="PROKAR_LIPOPROTEIN"/>
    <property type="match status" value="1"/>
</dbReference>
<feature type="chain" id="PRO_5007448445" description="DUF4124 domain-containing protein" evidence="2">
    <location>
        <begin position="38"/>
        <end position="167"/>
    </location>
</feature>
<dbReference type="KEGG" id="sdf:ACG33_14735"/>
<feature type="domain" description="DUF4124" evidence="3">
    <location>
        <begin position="26"/>
        <end position="73"/>
    </location>
</feature>